<feature type="compositionally biased region" description="Low complexity" evidence="2">
    <location>
        <begin position="1876"/>
        <end position="1889"/>
    </location>
</feature>
<dbReference type="VEuPathDB" id="CryptoDB:Cvel_6001"/>
<evidence type="ECO:0000313" key="5">
    <source>
        <dbReference type="EMBL" id="CEM40619.1"/>
    </source>
</evidence>
<feature type="compositionally biased region" description="Low complexity" evidence="2">
    <location>
        <begin position="1741"/>
        <end position="1765"/>
    </location>
</feature>
<feature type="compositionally biased region" description="Basic and acidic residues" evidence="2">
    <location>
        <begin position="2116"/>
        <end position="2126"/>
    </location>
</feature>
<dbReference type="GO" id="GO:0003729">
    <property type="term" value="F:mRNA binding"/>
    <property type="evidence" value="ECO:0007669"/>
    <property type="project" value="TreeGrafter"/>
</dbReference>
<feature type="compositionally biased region" description="Basic and acidic residues" evidence="2">
    <location>
        <begin position="2013"/>
        <end position="2029"/>
    </location>
</feature>
<feature type="compositionally biased region" description="Low complexity" evidence="2">
    <location>
        <begin position="1797"/>
        <end position="1823"/>
    </location>
</feature>
<dbReference type="EMBL" id="CDMZ01002072">
    <property type="protein sequence ID" value="CEM40619.1"/>
    <property type="molecule type" value="Genomic_DNA"/>
</dbReference>
<feature type="domain" description="THO complex subunit 2 N-terminal" evidence="4">
    <location>
        <begin position="717"/>
        <end position="883"/>
    </location>
</feature>
<accession>A0A0G4H9J4</accession>
<sequence>MTAAEIVKKLEELLPSTPADTNWKAWISSFSSLVENFEGAHQSVNLEEAVSSLDGGGDEGLVAINCLLDVFGLFSDLVILGRFADAKRGEELVCCFKQWKSNPFFHELLAEALGNGARKMEAQKKAENWNKVLVPVMFRLMAAGVLPHPVIIKFFPKDATDKIFRRNPSIGGPVASTAMRKDDITKRLTLNAFQLPREHPEGYSRVITALHCFLRTPTPLGMGENSSAAGAASGLSGRDYGASTRFFSQFSQTIGEFSLCKRRGLALLIDGYAMGVSCDWNFRHPAHPSHRVGVAAHPSAAAAVGSSGSVEGVEIASKQREMLAVIANFPREVITEALTKKLRLSQLAALGELQGLTTDPDPPGKGAAGAGSGKPGPPPLRSASPPAGSGAASSVSRSAFPNEPAAAPAPAEEKRPETKAKRLAAPSGDMPCPKMNEKSVPSLSDAFFKTVAELTAFGLADRQAIWDEMTYSEQELGKAGEIIMGSWEKVLVPYATAMASTGEEGESMDFDEYFPTMKKELEMATVGGGGLAQSLETVALQELGKKKEAYRLLTWFGNAVECQKFRFVAALIDLNLWQSASKWIAYLESFGAKPCDSAIVREALQRHARFLVNTLKAKPSSHHADHVQKILEKRVATNQPAAPQVVDLKKVEELKGGIPSDLPFSLPPRYRAQCIPSDPSAAARLLGFWKESIGDSQKDVKMDGEEESDLLMEGADPCRAFEDIATHLEEVLTLMGPQGLAADSSLLFQLASLVAGWADSAQSRAMEEEREHEKEKRRRRKEIEKADHHRILTAIEGGDQFLPRELDKFIADFLFPALSLSAPCLQIHDALWETITKFSVNRRYELYALWEDAYYDDEKPIMLLARRGAEKKADVIAKRTTADAYSNDDIPMFLKYLRHACVRLGMTNPIQLFQALLNRVRQPNTDNLIAPYTKHLETMPPLGIDVLVYCASSLQLAEKADQLARPERMKILRNYADFIGNLFKEHISMDLQPLIASVTSNLTRNPEAVDRIYIEKLLEHGAGMPLVKSMNDDQLEELAGGPALRAISLNTARLSKDRDALKGAPKRRGMFKRNIQSTLDGEGLLSSLISALGKTIMHFKWKSKKDLGEAGLVEVLKDTADEISRTVYILANFAAMYLKPEEFREKMPVKEECFKFFEPALAWTVYRPQLPDFLPSQKEEEAVKGPSAEVREALALARAAAITKQARAGGDVEMNGGDTGADPFTFSPKAYFRSAHERAELEKIATLVREHVPSADFRTSSGSLAISFDLFACFWRLSLKDICCPNARYEVQTRDLRREIQTTVAQIERATSRKTRNELETVKKAAETTLHELEKEHNERRVHFAEVKKRLAKHKDHFFPSQSAEGLKAFLSLCVLPRITASPQDALFCARFAETLVSLDCKGFVFLEFLQMAVTTVFKVRANTEGEAEGVAVFLRELLRYTWRIAEGLEKKEEKGNRGQLSADERKKEEERKEKQKEVELMRNQSVHALCSSFEALAELQQAEDVAGVEEEKRQKRAQEVARKWRTSESEEERRKHVSERVYIETLVQIEKKIYSSKIRGISREGFASTASPSSASSSASASASATKAEGTSLVPRTVSLEERRLDLIFIHRMQPMFPVFRSTFENTTKLVYDLSEMKKTKGMEFMARISNAALSLHNVLLSDEGRRSTLRDLPPGCTALPEPQFRPPPAEKPSAPQPAPPTKAPPPPNAAAKANPTASLKTSNALGGATAKTAPPPAAPKTAAAPAKTGAPPQSSKPVQQPKQAVSAVAKGAPDSSPTAKVPTGAPRNPLAARNPLSSAAPKVPPKAAAASPAAGNRTAAPPTSDAKAKAPAEASKNTQSASASSSAPAAGSQAPKPSAAAGGKGTGHETSTTLLQAAAQRASPAALIVPKGEGGETGTANGTATLQDVSASAKPNAGTTGDRPRAGAATNGTGPSDSSSRDQQKNEKERGKEEKNPDGSTAKDNVDTLREKLKTESKEGKSLKRPADGPPQINTSPPPKSQKSSPIAADGLRKSIEGERASERGRGDGSGGGGSRGGSSSKSPTREKGEKGAREKSERERGPSQERGSKKVATETQKKEWKEDSRATSAGPAQRGSSSSSSSSSSSAAAGVRGGERERGDRGGRTGGDVAVLNGDGERHRRAANQGSGSFDLTSLASGPPQNDSGGGGRDGSRKRPHDGAGGSNRPTAVQRSNPASHQNHPGGSGQRQQQPTGSWYGDQQNRGGSGGRNALGRPNSQGGRGKQSGGK</sequence>
<feature type="compositionally biased region" description="Polar residues" evidence="2">
    <location>
        <begin position="2187"/>
        <end position="2225"/>
    </location>
</feature>
<feature type="coiled-coil region" evidence="1">
    <location>
        <begin position="758"/>
        <end position="786"/>
    </location>
</feature>
<proteinExistence type="predicted"/>
<dbReference type="Pfam" id="PF11262">
    <property type="entry name" value="Tho2"/>
    <property type="match status" value="1"/>
</dbReference>
<feature type="region of interest" description="Disordered" evidence="2">
    <location>
        <begin position="354"/>
        <end position="434"/>
    </location>
</feature>
<reference evidence="5" key="1">
    <citation type="submission" date="2014-11" db="EMBL/GenBank/DDBJ databases">
        <authorList>
            <person name="Otto D Thomas"/>
            <person name="Naeem Raeece"/>
        </authorList>
    </citation>
    <scope>NUCLEOTIDE SEQUENCE</scope>
</reference>
<dbReference type="InterPro" id="IPR040007">
    <property type="entry name" value="Tho2"/>
</dbReference>
<evidence type="ECO:0000256" key="2">
    <source>
        <dbReference type="SAM" id="MobiDB-lite"/>
    </source>
</evidence>
<feature type="domain" description="THO complex subunitTHOC2 C-terminal" evidence="3">
    <location>
        <begin position="1266"/>
        <end position="1647"/>
    </location>
</feature>
<feature type="region of interest" description="Disordered" evidence="2">
    <location>
        <begin position="1454"/>
        <end position="1478"/>
    </location>
</feature>
<dbReference type="PANTHER" id="PTHR21597:SF0">
    <property type="entry name" value="THO COMPLEX SUBUNIT 2"/>
    <property type="match status" value="1"/>
</dbReference>
<feature type="compositionally biased region" description="Basic and acidic residues" evidence="2">
    <location>
        <begin position="411"/>
        <end position="420"/>
    </location>
</feature>
<feature type="compositionally biased region" description="Low complexity" evidence="2">
    <location>
        <begin position="2091"/>
        <end position="2113"/>
    </location>
</feature>
<evidence type="ECO:0000256" key="1">
    <source>
        <dbReference type="SAM" id="Coils"/>
    </source>
</evidence>
<dbReference type="InterPro" id="IPR021418">
    <property type="entry name" value="THO_THOC2_C"/>
</dbReference>
<feature type="compositionally biased region" description="Gly residues" evidence="2">
    <location>
        <begin position="2030"/>
        <end position="2039"/>
    </location>
</feature>
<feature type="compositionally biased region" description="Basic and acidic residues" evidence="2">
    <location>
        <begin position="1941"/>
        <end position="1959"/>
    </location>
</feature>
<name>A0A0G4H9J4_9ALVE</name>
<dbReference type="InterPro" id="IPR032302">
    <property type="entry name" value="THOC2_N"/>
</dbReference>
<feature type="compositionally biased region" description="Low complexity" evidence="2">
    <location>
        <begin position="381"/>
        <end position="410"/>
    </location>
</feature>
<feature type="compositionally biased region" description="Low complexity" evidence="2">
    <location>
        <begin position="1711"/>
        <end position="1720"/>
    </location>
</feature>
<evidence type="ECO:0000259" key="4">
    <source>
        <dbReference type="Pfam" id="PF16134"/>
    </source>
</evidence>
<keyword evidence="1" id="KW-0175">Coiled coil</keyword>
<feature type="compositionally biased region" description="Polar residues" evidence="2">
    <location>
        <begin position="2147"/>
        <end position="2165"/>
    </location>
</feature>
<evidence type="ECO:0008006" key="6">
    <source>
        <dbReference type="Google" id="ProtNLM"/>
    </source>
</evidence>
<dbReference type="GO" id="GO:0000445">
    <property type="term" value="C:THO complex part of transcription export complex"/>
    <property type="evidence" value="ECO:0007669"/>
    <property type="project" value="TreeGrafter"/>
</dbReference>
<organism evidence="5">
    <name type="scientific">Chromera velia CCMP2878</name>
    <dbReference type="NCBI Taxonomy" id="1169474"/>
    <lineage>
        <taxon>Eukaryota</taxon>
        <taxon>Sar</taxon>
        <taxon>Alveolata</taxon>
        <taxon>Colpodellida</taxon>
        <taxon>Chromeraceae</taxon>
        <taxon>Chromera</taxon>
    </lineage>
</organism>
<dbReference type="GO" id="GO:0006406">
    <property type="term" value="P:mRNA export from nucleus"/>
    <property type="evidence" value="ECO:0007669"/>
    <property type="project" value="InterPro"/>
</dbReference>
<dbReference type="GO" id="GO:0006397">
    <property type="term" value="P:mRNA processing"/>
    <property type="evidence" value="ECO:0007669"/>
    <property type="project" value="InterPro"/>
</dbReference>
<feature type="region of interest" description="Disordered" evidence="2">
    <location>
        <begin position="1671"/>
        <end position="2250"/>
    </location>
</feature>
<feature type="compositionally biased region" description="Low complexity" evidence="2">
    <location>
        <begin position="1836"/>
        <end position="1863"/>
    </location>
</feature>
<dbReference type="PANTHER" id="PTHR21597">
    <property type="entry name" value="THO2 PROTEIN"/>
    <property type="match status" value="1"/>
</dbReference>
<feature type="compositionally biased region" description="Low complexity" evidence="2">
    <location>
        <begin position="1568"/>
        <end position="1587"/>
    </location>
</feature>
<gene>
    <name evidence="5" type="ORF">Cvel_6001</name>
</gene>
<feature type="compositionally biased region" description="Pro residues" evidence="2">
    <location>
        <begin position="1685"/>
        <end position="1710"/>
    </location>
</feature>
<feature type="compositionally biased region" description="Basic and acidic residues" evidence="2">
    <location>
        <begin position="1966"/>
        <end position="1989"/>
    </location>
</feature>
<feature type="compositionally biased region" description="Basic and acidic residues" evidence="2">
    <location>
        <begin position="2046"/>
        <end position="2088"/>
    </location>
</feature>
<feature type="compositionally biased region" description="Gly residues" evidence="2">
    <location>
        <begin position="2241"/>
        <end position="2250"/>
    </location>
</feature>
<dbReference type="Pfam" id="PF16134">
    <property type="entry name" value="THOC2_N"/>
    <property type="match status" value="1"/>
</dbReference>
<protein>
    <recommendedName>
        <fullName evidence="6">THO complex subunit 2</fullName>
    </recommendedName>
</protein>
<feature type="region of interest" description="Disordered" evidence="2">
    <location>
        <begin position="1568"/>
        <end position="1592"/>
    </location>
</feature>
<evidence type="ECO:0000259" key="3">
    <source>
        <dbReference type="Pfam" id="PF11262"/>
    </source>
</evidence>